<reference evidence="2" key="1">
    <citation type="submission" date="2022-11" db="UniProtKB">
        <authorList>
            <consortium name="WormBaseParasite"/>
        </authorList>
    </citation>
    <scope>IDENTIFICATION</scope>
</reference>
<name>A0A915KQF3_ROMCU</name>
<dbReference type="AlphaFoldDB" id="A0A915KQF3"/>
<dbReference type="Proteomes" id="UP000887565">
    <property type="component" value="Unplaced"/>
</dbReference>
<accession>A0A915KQF3</accession>
<dbReference type="WBParaSite" id="nRc.2.0.1.t39933-RA">
    <property type="protein sequence ID" value="nRc.2.0.1.t39933-RA"/>
    <property type="gene ID" value="nRc.2.0.1.g39933"/>
</dbReference>
<sequence>MIVRCTSIFAILIFAGITLPYGTALSRYTSPHRHTAPDEWLLYLRAVWRQTVRAAPYGAVWCMISSYYTYTPHGTNAPWVFNQNCTTNNRSTYEPVLIATPPEHFLVKSILL</sequence>
<protein>
    <submittedName>
        <fullName evidence="2">Secreted protein</fullName>
    </submittedName>
</protein>
<evidence type="ECO:0000313" key="2">
    <source>
        <dbReference type="WBParaSite" id="nRc.2.0.1.t39933-RA"/>
    </source>
</evidence>
<evidence type="ECO:0000313" key="1">
    <source>
        <dbReference type="Proteomes" id="UP000887565"/>
    </source>
</evidence>
<proteinExistence type="predicted"/>
<organism evidence="1 2">
    <name type="scientific">Romanomermis culicivorax</name>
    <name type="common">Nematode worm</name>
    <dbReference type="NCBI Taxonomy" id="13658"/>
    <lineage>
        <taxon>Eukaryota</taxon>
        <taxon>Metazoa</taxon>
        <taxon>Ecdysozoa</taxon>
        <taxon>Nematoda</taxon>
        <taxon>Enoplea</taxon>
        <taxon>Dorylaimia</taxon>
        <taxon>Mermithida</taxon>
        <taxon>Mermithoidea</taxon>
        <taxon>Mermithidae</taxon>
        <taxon>Romanomermis</taxon>
    </lineage>
</organism>
<keyword evidence="1" id="KW-1185">Reference proteome</keyword>